<dbReference type="Pfam" id="PF00067">
    <property type="entry name" value="p450"/>
    <property type="match status" value="1"/>
</dbReference>
<dbReference type="CDD" id="cd20620">
    <property type="entry name" value="CYP132-like"/>
    <property type="match status" value="1"/>
</dbReference>
<dbReference type="PROSITE" id="PS00086">
    <property type="entry name" value="CYTOCHROME_P450"/>
    <property type="match status" value="1"/>
</dbReference>
<gene>
    <name evidence="9" type="ORF">DSM112329_01129</name>
</gene>
<dbReference type="KEGG" id="parq:DSM112329_01129"/>
<evidence type="ECO:0000256" key="4">
    <source>
        <dbReference type="ARBA" id="ARBA00023002"/>
    </source>
</evidence>
<dbReference type="EC" id="1.14.-.-" evidence="9"/>
<evidence type="ECO:0000256" key="3">
    <source>
        <dbReference type="ARBA" id="ARBA00022723"/>
    </source>
</evidence>
<protein>
    <submittedName>
        <fullName evidence="9">Cytochrome P450 132</fullName>
        <ecNumber evidence="9">1.14.-.-</ecNumber>
    </submittedName>
</protein>
<dbReference type="PANTHER" id="PTHR24291">
    <property type="entry name" value="CYTOCHROME P450 FAMILY 4"/>
    <property type="match status" value="1"/>
</dbReference>
<feature type="binding site" description="axial binding residue" evidence="7">
    <location>
        <position position="413"/>
    </location>
    <ligand>
        <name>heme</name>
        <dbReference type="ChEBI" id="CHEBI:30413"/>
    </ligand>
    <ligandPart>
        <name>Fe</name>
        <dbReference type="ChEBI" id="CHEBI:18248"/>
    </ligandPart>
</feature>
<keyword evidence="6 8" id="KW-0503">Monooxygenase</keyword>
<dbReference type="GO" id="GO:0005506">
    <property type="term" value="F:iron ion binding"/>
    <property type="evidence" value="ECO:0007669"/>
    <property type="project" value="InterPro"/>
</dbReference>
<dbReference type="InterPro" id="IPR017972">
    <property type="entry name" value="Cyt_P450_CS"/>
</dbReference>
<dbReference type="GO" id="GO:0004497">
    <property type="term" value="F:monooxygenase activity"/>
    <property type="evidence" value="ECO:0007669"/>
    <property type="project" value="UniProtKB-KW"/>
</dbReference>
<dbReference type="PRINTS" id="PR00385">
    <property type="entry name" value="P450"/>
</dbReference>
<keyword evidence="4 8" id="KW-0560">Oxidoreductase</keyword>
<evidence type="ECO:0000256" key="6">
    <source>
        <dbReference type="ARBA" id="ARBA00023033"/>
    </source>
</evidence>
<dbReference type="AlphaFoldDB" id="A0AAU7AS31"/>
<evidence type="ECO:0000256" key="7">
    <source>
        <dbReference type="PIRSR" id="PIRSR602401-1"/>
    </source>
</evidence>
<keyword evidence="2 7" id="KW-0349">Heme</keyword>
<sequence>MTPATAARPAKTPSFAPVPFAVDMLLKGLHVDGDMVKGKEGTDISTVRIGRRRIFLITHPDYVDHVLHTAVDKYHKSIEYELLRAVLGLNLFTDEDESWRRHRMMLNPTMSKRHVRGMVDLMIDPIEAYLEAFDDGAERIPLEMASSMVELTMDVVGAALFGHSFGEVARKMSRVVTIGLRGAEFATRLLMVLAPPIPVMRGVGGFIHHAPLLPPPLSSMQYTMKTVDKAVWDLIHDRQANPTDSDDLLNLLLGVSDDQGSLPLKRVRDEVTTFMLAGHETTANALAWMWYLLALNTDARDRMLEEVDTVLQGRRPTVDDISKLPWTTACFQEGMRFYPPAWVIPRECVQDDVIDGHRIPKGSTVIMPVHTVHHDARFWPDPEVFDPSRFLAENIKQQHRSAFIPFGGGRRVCIGTSFALMETTLITAMMSQRFVYDLVPGHPVEPEATLTLRPRNGVKMVARRRVHARTEAVTA</sequence>
<dbReference type="SUPFAM" id="SSF48264">
    <property type="entry name" value="Cytochrome P450"/>
    <property type="match status" value="1"/>
</dbReference>
<keyword evidence="3 7" id="KW-0479">Metal-binding</keyword>
<dbReference type="Gene3D" id="1.10.630.10">
    <property type="entry name" value="Cytochrome P450"/>
    <property type="match status" value="1"/>
</dbReference>
<dbReference type="InterPro" id="IPR050196">
    <property type="entry name" value="Cytochrome_P450_Monoox"/>
</dbReference>
<evidence type="ECO:0000313" key="9">
    <source>
        <dbReference type="EMBL" id="XAY04296.1"/>
    </source>
</evidence>
<comment type="similarity">
    <text evidence="1 8">Belongs to the cytochrome P450 family.</text>
</comment>
<dbReference type="EMBL" id="CP114014">
    <property type="protein sequence ID" value="XAY04296.1"/>
    <property type="molecule type" value="Genomic_DNA"/>
</dbReference>
<evidence type="ECO:0000256" key="8">
    <source>
        <dbReference type="RuleBase" id="RU000461"/>
    </source>
</evidence>
<dbReference type="PANTHER" id="PTHR24291:SF50">
    <property type="entry name" value="BIFUNCTIONAL ALBAFLAVENONE MONOOXYGENASE_TERPENE SYNTHASE"/>
    <property type="match status" value="1"/>
</dbReference>
<reference evidence="9" key="1">
    <citation type="submission" date="2022-12" db="EMBL/GenBank/DDBJ databases">
        <title>Paraconexibacter alkalitolerans sp. nov. and Baekduia alba sp. nov., isolated from soil and emended description of the genera Paraconexibacter (Chun et al., 2020) and Baekduia (An et al., 2020).</title>
        <authorList>
            <person name="Vieira S."/>
            <person name="Huber K.J."/>
            <person name="Geppert A."/>
            <person name="Wolf J."/>
            <person name="Neumann-Schaal M."/>
            <person name="Muesken M."/>
            <person name="Overmann J."/>
        </authorList>
    </citation>
    <scope>NUCLEOTIDE SEQUENCE</scope>
    <source>
        <strain evidence="9">AEG42_29</strain>
    </source>
</reference>
<dbReference type="PRINTS" id="PR00463">
    <property type="entry name" value="EP450I"/>
</dbReference>
<evidence type="ECO:0000256" key="2">
    <source>
        <dbReference type="ARBA" id="ARBA00022617"/>
    </source>
</evidence>
<comment type="cofactor">
    <cofactor evidence="7">
        <name>heme</name>
        <dbReference type="ChEBI" id="CHEBI:30413"/>
    </cofactor>
</comment>
<accession>A0AAU7AS31</accession>
<evidence type="ECO:0000256" key="1">
    <source>
        <dbReference type="ARBA" id="ARBA00010617"/>
    </source>
</evidence>
<dbReference type="InterPro" id="IPR001128">
    <property type="entry name" value="Cyt_P450"/>
</dbReference>
<dbReference type="GO" id="GO:0016705">
    <property type="term" value="F:oxidoreductase activity, acting on paired donors, with incorporation or reduction of molecular oxygen"/>
    <property type="evidence" value="ECO:0007669"/>
    <property type="project" value="InterPro"/>
</dbReference>
<dbReference type="InterPro" id="IPR036396">
    <property type="entry name" value="Cyt_P450_sf"/>
</dbReference>
<proteinExistence type="inferred from homology"/>
<name>A0AAU7AS31_9ACTN</name>
<dbReference type="GO" id="GO:0020037">
    <property type="term" value="F:heme binding"/>
    <property type="evidence" value="ECO:0007669"/>
    <property type="project" value="InterPro"/>
</dbReference>
<keyword evidence="5 7" id="KW-0408">Iron</keyword>
<evidence type="ECO:0000256" key="5">
    <source>
        <dbReference type="ARBA" id="ARBA00023004"/>
    </source>
</evidence>
<organism evidence="9">
    <name type="scientific">Paraconexibacter sp. AEG42_29</name>
    <dbReference type="NCBI Taxonomy" id="2997339"/>
    <lineage>
        <taxon>Bacteria</taxon>
        <taxon>Bacillati</taxon>
        <taxon>Actinomycetota</taxon>
        <taxon>Thermoleophilia</taxon>
        <taxon>Solirubrobacterales</taxon>
        <taxon>Paraconexibacteraceae</taxon>
        <taxon>Paraconexibacter</taxon>
    </lineage>
</organism>
<dbReference type="RefSeq" id="WP_354700837.1">
    <property type="nucleotide sequence ID" value="NZ_CP114014.1"/>
</dbReference>
<dbReference type="InterPro" id="IPR002401">
    <property type="entry name" value="Cyt_P450_E_grp-I"/>
</dbReference>